<proteinExistence type="predicted"/>
<evidence type="ECO:0000313" key="1">
    <source>
        <dbReference type="EMBL" id="JAE05209.1"/>
    </source>
</evidence>
<reference evidence="1" key="2">
    <citation type="journal article" date="2015" name="Data Brief">
        <title>Shoot transcriptome of the giant reed, Arundo donax.</title>
        <authorList>
            <person name="Barrero R.A."/>
            <person name="Guerrero F.D."/>
            <person name="Moolhuijzen P."/>
            <person name="Goolsby J.A."/>
            <person name="Tidwell J."/>
            <person name="Bellgard S.E."/>
            <person name="Bellgard M.I."/>
        </authorList>
    </citation>
    <scope>NUCLEOTIDE SEQUENCE</scope>
    <source>
        <tissue evidence="1">Shoot tissue taken approximately 20 cm above the soil surface</tissue>
    </source>
</reference>
<sequence length="12" mass="1412">MKGNLDRHIQVT</sequence>
<dbReference type="EMBL" id="GBRH01192687">
    <property type="protein sequence ID" value="JAE05209.1"/>
    <property type="molecule type" value="Transcribed_RNA"/>
</dbReference>
<name>A0A0A9F1X4_ARUDO</name>
<accession>A0A0A9F1X4</accession>
<organism evidence="1">
    <name type="scientific">Arundo donax</name>
    <name type="common">Giant reed</name>
    <name type="synonym">Donax arundinaceus</name>
    <dbReference type="NCBI Taxonomy" id="35708"/>
    <lineage>
        <taxon>Eukaryota</taxon>
        <taxon>Viridiplantae</taxon>
        <taxon>Streptophyta</taxon>
        <taxon>Embryophyta</taxon>
        <taxon>Tracheophyta</taxon>
        <taxon>Spermatophyta</taxon>
        <taxon>Magnoliopsida</taxon>
        <taxon>Liliopsida</taxon>
        <taxon>Poales</taxon>
        <taxon>Poaceae</taxon>
        <taxon>PACMAD clade</taxon>
        <taxon>Arundinoideae</taxon>
        <taxon>Arundineae</taxon>
        <taxon>Arundo</taxon>
    </lineage>
</organism>
<protein>
    <submittedName>
        <fullName evidence="1">Uncharacterized protein</fullName>
    </submittedName>
</protein>
<reference evidence="1" key="1">
    <citation type="submission" date="2014-09" db="EMBL/GenBank/DDBJ databases">
        <authorList>
            <person name="Magalhaes I.L.F."/>
            <person name="Oliveira U."/>
            <person name="Santos F.R."/>
            <person name="Vidigal T.H.D.A."/>
            <person name="Brescovit A.D."/>
            <person name="Santos A.J."/>
        </authorList>
    </citation>
    <scope>NUCLEOTIDE SEQUENCE</scope>
    <source>
        <tissue evidence="1">Shoot tissue taken approximately 20 cm above the soil surface</tissue>
    </source>
</reference>